<evidence type="ECO:0008006" key="4">
    <source>
        <dbReference type="Google" id="ProtNLM"/>
    </source>
</evidence>
<organism evidence="2 3">
    <name type="scientific">Agaricus bisporus var. burnettii</name>
    <dbReference type="NCBI Taxonomy" id="192524"/>
    <lineage>
        <taxon>Eukaryota</taxon>
        <taxon>Fungi</taxon>
        <taxon>Dikarya</taxon>
        <taxon>Basidiomycota</taxon>
        <taxon>Agaricomycotina</taxon>
        <taxon>Agaricomycetes</taxon>
        <taxon>Agaricomycetidae</taxon>
        <taxon>Agaricales</taxon>
        <taxon>Agaricineae</taxon>
        <taxon>Agaricaceae</taxon>
        <taxon>Agaricus</taxon>
    </lineage>
</organism>
<evidence type="ECO:0000313" key="3">
    <source>
        <dbReference type="Proteomes" id="UP000629468"/>
    </source>
</evidence>
<feature type="compositionally biased region" description="Basic and acidic residues" evidence="1">
    <location>
        <begin position="761"/>
        <end position="770"/>
    </location>
</feature>
<dbReference type="InterPro" id="IPR011990">
    <property type="entry name" value="TPR-like_helical_dom_sf"/>
</dbReference>
<dbReference type="Gene3D" id="1.25.40.10">
    <property type="entry name" value="Tetratricopeptide repeat domain"/>
    <property type="match status" value="1"/>
</dbReference>
<protein>
    <recommendedName>
        <fullName evidence="4">Pentacotripeptide-repeat region of PRORP domain-containing protein</fullName>
    </recommendedName>
</protein>
<reference evidence="2 3" key="1">
    <citation type="journal article" name="Sci. Rep.">
        <title>Telomere-to-telomere assembled and centromere annotated genomes of the two main subspecies of the button mushroom Agaricus bisporus reveal especially polymorphic chromosome ends.</title>
        <authorList>
            <person name="Sonnenberg A.S.M."/>
            <person name="Sedaghat-Telgerd N."/>
            <person name="Lavrijssen B."/>
            <person name="Ohm R.A."/>
            <person name="Hendrickx P.M."/>
            <person name="Scholtmeijer K."/>
            <person name="Baars J.J.P."/>
            <person name="van Peer A."/>
        </authorList>
    </citation>
    <scope>NUCLEOTIDE SEQUENCE [LARGE SCALE GENOMIC DNA]</scope>
    <source>
        <strain evidence="2 3">H119_p4</strain>
    </source>
</reference>
<sequence length="770" mass="86245">MELQPIDLSSLMTRNFTDSHSQTEQRIKSANHVESLFFLLGLLPAVETRIWVIFPKVNSHLANVLTNIQLLARAYKSSYTNGKFTPGPVLGTKTRPRKRVHLQAHVVDSDVRSYKASVNKSITGHLLDDQAFRHALLSSDPAVIENAVKDCLQRRDLKTVDAKTWTFLSHQDILRDLSLPTLLAVLSVIHPPAVILPPSTIAHLVHRFTSPKQSENVDQHLMSIYPHILLHLKRLQRADPRAVRYAPPDIVRSAFRFLNVFLPISRENALGIFTILTDTYHIPSGAMVESSSSQTLEQIISVSLVKASLYWNWYDIAEDIMSRLLLQTSTPDSFIIRHATDCLYTLLISPSSMGLNRCLNLIRMLHPHAPVPDNIIRQFYDSALEVNATDVARDLYEFSKDSAVLEAHSYPVPQGRALAWLMTYLAKRTRKDQLARALASDTVKQGLTIPMDQRAKFISIVAEKGFASSARALWEHYACGKDDVIIHGNASLLIRMTSLFIHVAKTQEAKGDLSLGMASRSFAYHILDKFKQHHAPWDVAHHGMLTSYARACFIVGKNTEGFKTFKALLRRRELPDMHDINVVLSAIAEQAPTAAAGMLKKMEKQGVKPDAVSIGTVLHYAAMQGCERIREEMIRRAMEIENIHSDVGAFGALIRGVVQMKDSDTSEQRNMKLEDAWKLVCRFTECGTQTSTQIGNYLVSSALQAENALLAYKFWKALLKESAEHNDPNQRGQRGAIVKLTGQLNMRGEISGPDSRMITSELREEGTGLT</sequence>
<dbReference type="AlphaFoldDB" id="A0A8H7EZV9"/>
<proteinExistence type="predicted"/>
<accession>A0A8H7EZV9</accession>
<dbReference type="Proteomes" id="UP000629468">
    <property type="component" value="Unassembled WGS sequence"/>
</dbReference>
<dbReference type="EMBL" id="JABXXO010000010">
    <property type="protein sequence ID" value="KAF7768590.1"/>
    <property type="molecule type" value="Genomic_DNA"/>
</dbReference>
<evidence type="ECO:0000256" key="1">
    <source>
        <dbReference type="SAM" id="MobiDB-lite"/>
    </source>
</evidence>
<name>A0A8H7EZV9_AGABI</name>
<comment type="caution">
    <text evidence="2">The sequence shown here is derived from an EMBL/GenBank/DDBJ whole genome shotgun (WGS) entry which is preliminary data.</text>
</comment>
<evidence type="ECO:0000313" key="2">
    <source>
        <dbReference type="EMBL" id="KAF7768590.1"/>
    </source>
</evidence>
<feature type="region of interest" description="Disordered" evidence="1">
    <location>
        <begin position="749"/>
        <end position="770"/>
    </location>
</feature>
<gene>
    <name evidence="2" type="ORF">Agabi119p4_7833</name>
</gene>